<dbReference type="InterPro" id="IPR017871">
    <property type="entry name" value="ABC_transporter-like_CS"/>
</dbReference>
<accession>A0ABZ2YFK6</accession>
<evidence type="ECO:0000313" key="6">
    <source>
        <dbReference type="EMBL" id="WZN38691.1"/>
    </source>
</evidence>
<evidence type="ECO:0000256" key="3">
    <source>
        <dbReference type="ARBA" id="ARBA00022741"/>
    </source>
</evidence>
<protein>
    <submittedName>
        <fullName evidence="6">ECF-type transport system, ATP-binding protein</fullName>
    </submittedName>
</protein>
<reference evidence="6" key="1">
    <citation type="submission" date="2023-06" db="EMBL/GenBank/DDBJ databases">
        <title>Complete Genome of Candidatus Phytoplasma asteris M33.</title>
        <authorList>
            <person name="Toth R."/>
            <person name="Ilic A.-M."/>
            <person name="Huettel B."/>
            <person name="Duduk B."/>
            <person name="Kube M."/>
        </authorList>
    </citation>
    <scope>NUCLEOTIDE SEQUENCE [LARGE SCALE GENOMIC DNA]</scope>
    <source>
        <strain evidence="6">M33</strain>
    </source>
</reference>
<evidence type="ECO:0000259" key="5">
    <source>
        <dbReference type="PROSITE" id="PS50893"/>
    </source>
</evidence>
<dbReference type="Proteomes" id="UP001470586">
    <property type="component" value="Chromosome"/>
</dbReference>
<organism evidence="6 7">
    <name type="scientific">Candidatus Phytoplasma asteris</name>
    <dbReference type="NCBI Taxonomy" id="85620"/>
    <lineage>
        <taxon>Bacteria</taxon>
        <taxon>Bacillati</taxon>
        <taxon>Mycoplasmatota</taxon>
        <taxon>Mollicutes</taxon>
        <taxon>Acholeplasmatales</taxon>
        <taxon>Acholeplasmataceae</taxon>
        <taxon>Candidatus Phytoplasma</taxon>
        <taxon>16SrI (Aster yellows group)</taxon>
    </lineage>
</organism>
<proteinExistence type="inferred from homology"/>
<feature type="domain" description="ABC transporter" evidence="5">
    <location>
        <begin position="20"/>
        <end position="249"/>
    </location>
</feature>
<evidence type="ECO:0000313" key="7">
    <source>
        <dbReference type="Proteomes" id="UP001470586"/>
    </source>
</evidence>
<dbReference type="InterPro" id="IPR050095">
    <property type="entry name" value="ECF_ABC_transporter_ATP-bd"/>
</dbReference>
<dbReference type="SUPFAM" id="SSF52540">
    <property type="entry name" value="P-loop containing nucleoside triphosphate hydrolases"/>
    <property type="match status" value="1"/>
</dbReference>
<keyword evidence="2" id="KW-0813">Transport</keyword>
<dbReference type="SMART" id="SM00382">
    <property type="entry name" value="AAA"/>
    <property type="match status" value="1"/>
</dbReference>
<dbReference type="PROSITE" id="PS00211">
    <property type="entry name" value="ABC_TRANSPORTER_1"/>
    <property type="match status" value="1"/>
</dbReference>
<keyword evidence="4 6" id="KW-0067">ATP-binding</keyword>
<dbReference type="CDD" id="cd03225">
    <property type="entry name" value="ABC_cobalt_CbiO_domain1"/>
    <property type="match status" value="1"/>
</dbReference>
<dbReference type="PANTHER" id="PTHR43553">
    <property type="entry name" value="HEAVY METAL TRANSPORTER"/>
    <property type="match status" value="1"/>
</dbReference>
<dbReference type="PANTHER" id="PTHR43553:SF24">
    <property type="entry name" value="ENERGY-COUPLING FACTOR TRANSPORTER ATP-BINDING PROTEIN ECFA1"/>
    <property type="match status" value="1"/>
</dbReference>
<dbReference type="InterPro" id="IPR003593">
    <property type="entry name" value="AAA+_ATPase"/>
</dbReference>
<dbReference type="EMBL" id="CP128397">
    <property type="protein sequence ID" value="WZN38691.1"/>
    <property type="molecule type" value="Genomic_DNA"/>
</dbReference>
<evidence type="ECO:0000256" key="1">
    <source>
        <dbReference type="ARBA" id="ARBA00005417"/>
    </source>
</evidence>
<keyword evidence="3" id="KW-0547">Nucleotide-binding</keyword>
<comment type="similarity">
    <text evidence="1">Belongs to the ABC transporter superfamily.</text>
</comment>
<evidence type="ECO:0000256" key="4">
    <source>
        <dbReference type="ARBA" id="ARBA00022840"/>
    </source>
</evidence>
<dbReference type="PROSITE" id="PS50893">
    <property type="entry name" value="ABC_TRANSPORTER_2"/>
    <property type="match status" value="1"/>
</dbReference>
<evidence type="ECO:0000256" key="2">
    <source>
        <dbReference type="ARBA" id="ARBA00022448"/>
    </source>
</evidence>
<name>A0ABZ2YFK6_9MOLU</name>
<dbReference type="Pfam" id="PF00005">
    <property type="entry name" value="ABC_tran"/>
    <property type="match status" value="1"/>
</dbReference>
<dbReference type="InterPro" id="IPR015856">
    <property type="entry name" value="ABC_transpr_CbiO/EcfA_su"/>
</dbReference>
<dbReference type="InterPro" id="IPR027417">
    <property type="entry name" value="P-loop_NTPase"/>
</dbReference>
<gene>
    <name evidence="6" type="ORF">M33023_05520</name>
</gene>
<dbReference type="InterPro" id="IPR003439">
    <property type="entry name" value="ABC_transporter-like_ATP-bd"/>
</dbReference>
<keyword evidence="7" id="KW-1185">Reference proteome</keyword>
<dbReference type="GO" id="GO:0005524">
    <property type="term" value="F:ATP binding"/>
    <property type="evidence" value="ECO:0007669"/>
    <property type="project" value="UniProtKB-KW"/>
</dbReference>
<dbReference type="Gene3D" id="3.40.50.300">
    <property type="entry name" value="P-loop containing nucleotide triphosphate hydrolases"/>
    <property type="match status" value="1"/>
</dbReference>
<sequence>MPLHNYQTFKQRKKKFKVMISIQNLTFYYGCNPILKDINLTIQNNSWVSIVGHNGSGKSTLAKILLGLLAFNKGQIVIDNIVLNEKNLPILRPKIGIVFQNPDYQFTGLTVREDIAFGLENYNVCREEIIAKVLKYAKMVKIDDLLDKNVNQLSGGQKQRVTIASILAMEPEIIIFDEATSFLDPQGALEVQKIIQTIKNKILITITHDLDFASKSDEIIVLYQGKLITQRPPKNLLQDPLFLQQYKLTPPLSLQLYYEILKDSTTKKIKNNQMLENLKDILWQYNLKK</sequence>